<dbReference type="PROSITE" id="PS00518">
    <property type="entry name" value="ZF_RING_1"/>
    <property type="match status" value="1"/>
</dbReference>
<name>A0A671TUP1_SPAAU</name>
<evidence type="ECO:0000256" key="2">
    <source>
        <dbReference type="ARBA" id="ARBA00022490"/>
    </source>
</evidence>
<feature type="domain" description="NACHT" evidence="13">
    <location>
        <begin position="215"/>
        <end position="349"/>
    </location>
</feature>
<dbReference type="AlphaFoldDB" id="A0A671TUP1"/>
<dbReference type="InterPro" id="IPR041075">
    <property type="entry name" value="NOD1/2_WH"/>
</dbReference>
<sequence>MSVCVKEEEDRAESPVSSCLSMNSDRSNDRPPNFSTEPGPSDSEEKKRRHVSVEEQPSCCVSCQDVLKDPVSTSCGHWFCRQCITSYSDQSASPGHSSCPQCGERSRTRAGLQTASLTNTVQMNVGLQEAVHEHKISLRRRCERVNEGSDETGSGTLLNRIYTELYITEGQSEEVNTQHEVRQLETVSKKKTFSETPIRCCDIFKASPDQQRRIRVVLTNGVAGVGKTFSVLKFTLDWAEGSENQDVSLLVLLSFRELNLIRDEQYSLLRLLHVFHPTLQKVTAEKLAVCKLLFIFDGLDESRLSLDFNNHEVVSDVTQKSSVRVLLTNLIQGKLLPSALVWITSRPAAANQIPPSCVDRVTEVRGFTDVQKEEYFRRRFSDEDLSSRIISHIKTSRSLHIMCLIPVFCWITATVLDHMLTTDQRGELPKTLTDMYSHFLLVQTKRKKQKYDEGRETSPQELTEADREVLLKLGRLAFEHLETGNIMFYQEDLERCGLNVTEASVYSGVCKEIFRRESVIFQKTVYCFVHLSVQEFLAAVYMFHCYTNRNTEVLNDFLGGRSPSSLDEFLRSAMQKYLKSKNGHLDLFVRFLHGLSLTFNQRLLAGLLGQTDNCPEIIQRAINNLKKMKIGKISPDRSINIFHCLTEMNDHSVHQEIQEFLKSENRSQKNLSEIHCSALAYMLQMSEEALDELDTNKYKTSQQGKQRLIPAVRNCRKARFIDCGLSERHCEVVASALKSNPSHLTELDLIDNELQDSGVKLLCAGLESPNCRLKTLRLIECSLSEISCASLASALKSNPSHLTELELTHNELQDSGVKLLCAGLESPNCRLETLRLWDCSLSDISCASLASALKSNPSHLRELELSHNKLQDSGVKLLTAGLESPNCRLETLRLFSCSLSEISCASLASALKSNSSHMRDLELSYNDQLKDSGVKLLCSRLESPNCRLETLRLESCSLSEISCASLATALKSNPSHLRELNLSVNKLQDSGVKLLCAGLENPNCRLETLRLIDCSLSDISCASLASALKSNCSHLRELDLSYNDLLDSGVTLLSAGLESPNCRLETLGLLSCRLSEISCASLASALKSNPSHLRELNLTLNKLLDSGVKLLCTGLKSQNCRLETLRLGSCSLSEISCASLASALKSNPSYLRELELSGNDLQDSGVKLLSERVESPNCRLETLSWWW</sequence>
<dbReference type="InterPro" id="IPR041267">
    <property type="entry name" value="NLRP_HD2"/>
</dbReference>
<evidence type="ECO:0000256" key="5">
    <source>
        <dbReference type="ARBA" id="ARBA00022737"/>
    </source>
</evidence>
<dbReference type="GeneTree" id="ENSGT01070000253760"/>
<dbReference type="CDD" id="cd00116">
    <property type="entry name" value="LRR_RI"/>
    <property type="match status" value="2"/>
</dbReference>
<keyword evidence="6" id="KW-0547">Nucleotide-binding</keyword>
<evidence type="ECO:0000256" key="11">
    <source>
        <dbReference type="SAM" id="MobiDB-lite"/>
    </source>
</evidence>
<dbReference type="PANTHER" id="PTHR24106">
    <property type="entry name" value="NACHT, LRR AND CARD DOMAINS-CONTAINING"/>
    <property type="match status" value="1"/>
</dbReference>
<reference evidence="14" key="2">
    <citation type="submission" date="2025-05" db="UniProtKB">
        <authorList>
            <consortium name="Ensembl"/>
        </authorList>
    </citation>
    <scope>IDENTIFICATION</scope>
</reference>
<evidence type="ECO:0000256" key="4">
    <source>
        <dbReference type="ARBA" id="ARBA00022723"/>
    </source>
</evidence>
<proteinExistence type="predicted"/>
<feature type="region of interest" description="Disordered" evidence="11">
    <location>
        <begin position="1"/>
        <end position="49"/>
    </location>
</feature>
<dbReference type="Pfam" id="PF14484">
    <property type="entry name" value="FISNA"/>
    <property type="match status" value="1"/>
</dbReference>
<dbReference type="InterPro" id="IPR017907">
    <property type="entry name" value="Znf_RING_CS"/>
</dbReference>
<dbReference type="SMART" id="SM00368">
    <property type="entry name" value="LRR_RI"/>
    <property type="match status" value="15"/>
</dbReference>
<evidence type="ECO:0000259" key="12">
    <source>
        <dbReference type="PROSITE" id="PS50089"/>
    </source>
</evidence>
<dbReference type="Pfam" id="PF13516">
    <property type="entry name" value="LRR_6"/>
    <property type="match status" value="8"/>
</dbReference>
<protein>
    <recommendedName>
        <fullName evidence="16">NACHT domain-containing protein</fullName>
    </recommendedName>
</protein>
<keyword evidence="7 10" id="KW-0863">Zinc-finger</keyword>
<feature type="compositionally biased region" description="Basic and acidic residues" evidence="11">
    <location>
        <begin position="1"/>
        <end position="13"/>
    </location>
</feature>
<dbReference type="Ensembl" id="ENSSAUT00010006104.1">
    <property type="protein sequence ID" value="ENSSAUP00010005678.1"/>
    <property type="gene ID" value="ENSSAUG00010002868.1"/>
</dbReference>
<organism evidence="14 15">
    <name type="scientific">Sparus aurata</name>
    <name type="common">Gilthead sea bream</name>
    <dbReference type="NCBI Taxonomy" id="8175"/>
    <lineage>
        <taxon>Eukaryota</taxon>
        <taxon>Metazoa</taxon>
        <taxon>Chordata</taxon>
        <taxon>Craniata</taxon>
        <taxon>Vertebrata</taxon>
        <taxon>Euteleostomi</taxon>
        <taxon>Actinopterygii</taxon>
        <taxon>Neopterygii</taxon>
        <taxon>Teleostei</taxon>
        <taxon>Neoteleostei</taxon>
        <taxon>Acanthomorphata</taxon>
        <taxon>Eupercaria</taxon>
        <taxon>Spariformes</taxon>
        <taxon>Sparidae</taxon>
        <taxon>Sparus</taxon>
    </lineage>
</organism>
<evidence type="ECO:0000256" key="6">
    <source>
        <dbReference type="ARBA" id="ARBA00022741"/>
    </source>
</evidence>
<dbReference type="SUPFAM" id="SSF52047">
    <property type="entry name" value="RNI-like"/>
    <property type="match status" value="2"/>
</dbReference>
<evidence type="ECO:0000256" key="7">
    <source>
        <dbReference type="ARBA" id="ARBA00022771"/>
    </source>
</evidence>
<dbReference type="InterPro" id="IPR029495">
    <property type="entry name" value="NACHT-assoc"/>
</dbReference>
<evidence type="ECO:0000256" key="9">
    <source>
        <dbReference type="ARBA" id="ARBA00022840"/>
    </source>
</evidence>
<gene>
    <name evidence="14" type="primary">LOC115573887</name>
</gene>
<keyword evidence="5" id="KW-0677">Repeat</keyword>
<feature type="compositionally biased region" description="Polar residues" evidence="11">
    <location>
        <begin position="15"/>
        <end position="25"/>
    </location>
</feature>
<evidence type="ECO:0000256" key="10">
    <source>
        <dbReference type="PROSITE-ProRule" id="PRU00175"/>
    </source>
</evidence>
<evidence type="ECO:0000256" key="1">
    <source>
        <dbReference type="ARBA" id="ARBA00004496"/>
    </source>
</evidence>
<dbReference type="Pfam" id="PF17776">
    <property type="entry name" value="NLRC4_HD2"/>
    <property type="match status" value="1"/>
</dbReference>
<dbReference type="InterPro" id="IPR013083">
    <property type="entry name" value="Znf_RING/FYVE/PHD"/>
</dbReference>
<dbReference type="Gene3D" id="3.30.40.10">
    <property type="entry name" value="Zinc/RING finger domain, C3HC4 (zinc finger)"/>
    <property type="match status" value="1"/>
</dbReference>
<evidence type="ECO:0000313" key="14">
    <source>
        <dbReference type="Ensembl" id="ENSSAUP00010005678.1"/>
    </source>
</evidence>
<dbReference type="InterPro" id="IPR001611">
    <property type="entry name" value="Leu-rich_rpt"/>
</dbReference>
<keyword evidence="4" id="KW-0479">Metal-binding</keyword>
<keyword evidence="2" id="KW-0963">Cytoplasm</keyword>
<dbReference type="Pfam" id="PF17779">
    <property type="entry name" value="WHD_NOD2"/>
    <property type="match status" value="1"/>
</dbReference>
<dbReference type="Gene3D" id="3.80.10.10">
    <property type="entry name" value="Ribonuclease Inhibitor"/>
    <property type="match status" value="3"/>
</dbReference>
<evidence type="ECO:0000259" key="13">
    <source>
        <dbReference type="PROSITE" id="PS50837"/>
    </source>
</evidence>
<dbReference type="PROSITE" id="PS50089">
    <property type="entry name" value="ZF_RING_2"/>
    <property type="match status" value="1"/>
</dbReference>
<dbReference type="Pfam" id="PF05729">
    <property type="entry name" value="NACHT"/>
    <property type="match status" value="1"/>
</dbReference>
<dbReference type="PROSITE" id="PS50837">
    <property type="entry name" value="NACHT"/>
    <property type="match status" value="1"/>
</dbReference>
<dbReference type="InterPro" id="IPR027417">
    <property type="entry name" value="P-loop_NTPase"/>
</dbReference>
<dbReference type="SMART" id="SM01288">
    <property type="entry name" value="FISNA"/>
    <property type="match status" value="1"/>
</dbReference>
<dbReference type="SUPFAM" id="SSF57850">
    <property type="entry name" value="RING/U-box"/>
    <property type="match status" value="1"/>
</dbReference>
<dbReference type="Pfam" id="PF15227">
    <property type="entry name" value="zf-C3HC4_4"/>
    <property type="match status" value="1"/>
</dbReference>
<evidence type="ECO:0000256" key="3">
    <source>
        <dbReference type="ARBA" id="ARBA00022614"/>
    </source>
</evidence>
<keyword evidence="15" id="KW-1185">Reference proteome</keyword>
<dbReference type="GO" id="GO:0005524">
    <property type="term" value="F:ATP binding"/>
    <property type="evidence" value="ECO:0007669"/>
    <property type="project" value="UniProtKB-KW"/>
</dbReference>
<dbReference type="InterPro" id="IPR007111">
    <property type="entry name" value="NACHT_NTPase"/>
</dbReference>
<evidence type="ECO:0000256" key="8">
    <source>
        <dbReference type="ARBA" id="ARBA00022833"/>
    </source>
</evidence>
<dbReference type="GO" id="GO:0008270">
    <property type="term" value="F:zinc ion binding"/>
    <property type="evidence" value="ECO:0007669"/>
    <property type="project" value="UniProtKB-KW"/>
</dbReference>
<accession>A0A671TUP1</accession>
<dbReference type="SMART" id="SM00184">
    <property type="entry name" value="RING"/>
    <property type="match status" value="1"/>
</dbReference>
<dbReference type="InterPro" id="IPR051261">
    <property type="entry name" value="NLR"/>
</dbReference>
<comment type="subcellular location">
    <subcellularLocation>
        <location evidence="1">Cytoplasm</location>
    </subcellularLocation>
</comment>
<dbReference type="Proteomes" id="UP000472265">
    <property type="component" value="Chromosome 22"/>
</dbReference>
<dbReference type="InterPro" id="IPR001841">
    <property type="entry name" value="Znf_RING"/>
</dbReference>
<dbReference type="InterPro" id="IPR032675">
    <property type="entry name" value="LRR_dom_sf"/>
</dbReference>
<keyword evidence="9" id="KW-0067">ATP-binding</keyword>
<dbReference type="GO" id="GO:0005737">
    <property type="term" value="C:cytoplasm"/>
    <property type="evidence" value="ECO:0007669"/>
    <property type="project" value="UniProtKB-SubCell"/>
</dbReference>
<keyword evidence="3" id="KW-0433">Leucine-rich repeat</keyword>
<feature type="domain" description="RING-type" evidence="12">
    <location>
        <begin position="60"/>
        <end position="102"/>
    </location>
</feature>
<dbReference type="FunFam" id="3.40.50.300:FF:001524">
    <property type="entry name" value="Si:dkey-126g1.7"/>
    <property type="match status" value="1"/>
</dbReference>
<evidence type="ECO:0008006" key="16">
    <source>
        <dbReference type="Google" id="ProtNLM"/>
    </source>
</evidence>
<keyword evidence="8" id="KW-0862">Zinc</keyword>
<dbReference type="Ensembl" id="ENSSAUT00010006057.1">
    <property type="protein sequence ID" value="ENSSAUP00010005635.1"/>
    <property type="gene ID" value="ENSSAUG00010002868.1"/>
</dbReference>
<evidence type="ECO:0000313" key="15">
    <source>
        <dbReference type="Proteomes" id="UP000472265"/>
    </source>
</evidence>
<dbReference type="Gene3D" id="3.40.50.300">
    <property type="entry name" value="P-loop containing nucleotide triphosphate hydrolases"/>
    <property type="match status" value="1"/>
</dbReference>
<reference evidence="14" key="1">
    <citation type="submission" date="2021-04" db="EMBL/GenBank/DDBJ databases">
        <authorList>
            <consortium name="Wellcome Sanger Institute Data Sharing"/>
        </authorList>
    </citation>
    <scope>NUCLEOTIDE SEQUENCE [LARGE SCALE GENOMIC DNA]</scope>
</reference>